<sequence length="170" mass="18342">MAQPQLGDSRQRRHAGAALVDSAGCVIPGRAGCCHGSTRSRPPYASCRQRTRGWPPMARYDAWPTPRAVPESLCAPPHPILPKPFPGQVPAVCPKGLHAVRMAPPRCWRLRLGPCTIPRSGGAWIAEVIRARATQTCRTNLNSASSWTGSRGQATKTCMTIQSYGCWASS</sequence>
<protein>
    <submittedName>
        <fullName evidence="1">Uncharacterized protein</fullName>
    </submittedName>
</protein>
<accession>A0A1Y2HG55</accession>
<evidence type="ECO:0000313" key="2">
    <source>
        <dbReference type="Proteomes" id="UP000193411"/>
    </source>
</evidence>
<organism evidence="1 2">
    <name type="scientific">Catenaria anguillulae PL171</name>
    <dbReference type="NCBI Taxonomy" id="765915"/>
    <lineage>
        <taxon>Eukaryota</taxon>
        <taxon>Fungi</taxon>
        <taxon>Fungi incertae sedis</taxon>
        <taxon>Blastocladiomycota</taxon>
        <taxon>Blastocladiomycetes</taxon>
        <taxon>Blastocladiales</taxon>
        <taxon>Catenariaceae</taxon>
        <taxon>Catenaria</taxon>
    </lineage>
</organism>
<dbReference type="EMBL" id="MCFL01000035">
    <property type="protein sequence ID" value="ORZ33525.1"/>
    <property type="molecule type" value="Genomic_DNA"/>
</dbReference>
<gene>
    <name evidence="1" type="ORF">BCR44DRAFT_207722</name>
</gene>
<dbReference type="Proteomes" id="UP000193411">
    <property type="component" value="Unassembled WGS sequence"/>
</dbReference>
<dbReference type="AlphaFoldDB" id="A0A1Y2HG55"/>
<evidence type="ECO:0000313" key="1">
    <source>
        <dbReference type="EMBL" id="ORZ33525.1"/>
    </source>
</evidence>
<proteinExistence type="predicted"/>
<reference evidence="1 2" key="1">
    <citation type="submission" date="2016-07" db="EMBL/GenBank/DDBJ databases">
        <title>Pervasive Adenine N6-methylation of Active Genes in Fungi.</title>
        <authorList>
            <consortium name="DOE Joint Genome Institute"/>
            <person name="Mondo S.J."/>
            <person name="Dannebaum R.O."/>
            <person name="Kuo R.C."/>
            <person name="Labutti K."/>
            <person name="Haridas S."/>
            <person name="Kuo A."/>
            <person name="Salamov A."/>
            <person name="Ahrendt S.R."/>
            <person name="Lipzen A."/>
            <person name="Sullivan W."/>
            <person name="Andreopoulos W.B."/>
            <person name="Clum A."/>
            <person name="Lindquist E."/>
            <person name="Daum C."/>
            <person name="Ramamoorthy G.K."/>
            <person name="Gryganskyi A."/>
            <person name="Culley D."/>
            <person name="Magnuson J.K."/>
            <person name="James T.Y."/>
            <person name="O'Malley M.A."/>
            <person name="Stajich J.E."/>
            <person name="Spatafora J.W."/>
            <person name="Visel A."/>
            <person name="Grigoriev I.V."/>
        </authorList>
    </citation>
    <scope>NUCLEOTIDE SEQUENCE [LARGE SCALE GENOMIC DNA]</scope>
    <source>
        <strain evidence="1 2">PL171</strain>
    </source>
</reference>
<name>A0A1Y2HG55_9FUNG</name>
<keyword evidence="2" id="KW-1185">Reference proteome</keyword>
<comment type="caution">
    <text evidence="1">The sequence shown here is derived from an EMBL/GenBank/DDBJ whole genome shotgun (WGS) entry which is preliminary data.</text>
</comment>